<dbReference type="Proteomes" id="UP000076858">
    <property type="component" value="Unassembled WGS sequence"/>
</dbReference>
<organism evidence="1 2">
    <name type="scientific">Daphnia magna</name>
    <dbReference type="NCBI Taxonomy" id="35525"/>
    <lineage>
        <taxon>Eukaryota</taxon>
        <taxon>Metazoa</taxon>
        <taxon>Ecdysozoa</taxon>
        <taxon>Arthropoda</taxon>
        <taxon>Crustacea</taxon>
        <taxon>Branchiopoda</taxon>
        <taxon>Diplostraca</taxon>
        <taxon>Cladocera</taxon>
        <taxon>Anomopoda</taxon>
        <taxon>Daphniidae</taxon>
        <taxon>Daphnia</taxon>
    </lineage>
</organism>
<evidence type="ECO:0000313" key="1">
    <source>
        <dbReference type="EMBL" id="KZS17209.1"/>
    </source>
</evidence>
<sequence>MVRQISPLLKCSRNVIVQNPSAIMTGESTCFGTFNRIGDEHILPKEVHQAGTCGRQKNKVWNLT</sequence>
<comment type="caution">
    <text evidence="1">The sequence shown here is derived from an EMBL/GenBank/DDBJ whole genome shotgun (WGS) entry which is preliminary data.</text>
</comment>
<dbReference type="EMBL" id="LRGB01000642">
    <property type="protein sequence ID" value="KZS17209.1"/>
    <property type="molecule type" value="Genomic_DNA"/>
</dbReference>
<keyword evidence="2" id="KW-1185">Reference proteome</keyword>
<gene>
    <name evidence="1" type="ORF">APZ42_016819</name>
</gene>
<protein>
    <submittedName>
        <fullName evidence="1">Uncharacterized protein</fullName>
    </submittedName>
</protein>
<evidence type="ECO:0000313" key="2">
    <source>
        <dbReference type="Proteomes" id="UP000076858"/>
    </source>
</evidence>
<accession>A0A165A5S9</accession>
<reference evidence="1 2" key="1">
    <citation type="submission" date="2016-03" db="EMBL/GenBank/DDBJ databases">
        <title>EvidentialGene: Evidence-directed Construction of Genes on Genomes.</title>
        <authorList>
            <person name="Gilbert D.G."/>
            <person name="Choi J.-H."/>
            <person name="Mockaitis K."/>
            <person name="Colbourne J."/>
            <person name="Pfrender M."/>
        </authorList>
    </citation>
    <scope>NUCLEOTIDE SEQUENCE [LARGE SCALE GENOMIC DNA]</scope>
    <source>
        <strain evidence="1 2">Xinb3</strain>
        <tissue evidence="1">Complete organism</tissue>
    </source>
</reference>
<proteinExistence type="predicted"/>
<name>A0A165A5S9_9CRUS</name>
<dbReference type="AlphaFoldDB" id="A0A165A5S9"/>